<dbReference type="SMART" id="SM00829">
    <property type="entry name" value="PKS_ER"/>
    <property type="match status" value="1"/>
</dbReference>
<dbReference type="PANTHER" id="PTHR43677:SF4">
    <property type="entry name" value="QUINONE OXIDOREDUCTASE-LIKE PROTEIN 2"/>
    <property type="match status" value="1"/>
</dbReference>
<evidence type="ECO:0000313" key="2">
    <source>
        <dbReference type="EMBL" id="MBC2866949.1"/>
    </source>
</evidence>
<dbReference type="EMBL" id="JACMHY010000007">
    <property type="protein sequence ID" value="MBC2866949.1"/>
    <property type="molecule type" value="Genomic_DNA"/>
</dbReference>
<dbReference type="InterPro" id="IPR013149">
    <property type="entry name" value="ADH-like_C"/>
</dbReference>
<dbReference type="SUPFAM" id="SSF51735">
    <property type="entry name" value="NAD(P)-binding Rossmann-fold domains"/>
    <property type="match status" value="1"/>
</dbReference>
<dbReference type="Proteomes" id="UP000517694">
    <property type="component" value="Unassembled WGS sequence"/>
</dbReference>
<dbReference type="PANTHER" id="PTHR43677">
    <property type="entry name" value="SHORT-CHAIN DEHYDROGENASE/REDUCTASE"/>
    <property type="match status" value="1"/>
</dbReference>
<gene>
    <name evidence="2" type="ORF">H1R13_18835</name>
</gene>
<reference evidence="2 3" key="1">
    <citation type="submission" date="2020-08" db="EMBL/GenBank/DDBJ databases">
        <title>Whole-Genome Sequence of French Clinical Streptomyces mexicanus Strain Q0842.</title>
        <authorList>
            <person name="Boxberger M."/>
            <person name="La Scola B."/>
        </authorList>
    </citation>
    <scope>NUCLEOTIDE SEQUENCE [LARGE SCALE GENOMIC DNA]</scope>
    <source>
        <strain evidence="2 3">Marseille-Q0842</strain>
    </source>
</reference>
<proteinExistence type="predicted"/>
<dbReference type="RefSeq" id="WP_159671445.1">
    <property type="nucleotide sequence ID" value="NZ_JACMHY010000007.1"/>
</dbReference>
<accession>A0A7X1LRQ5</accession>
<sequence>MRAVVLKDFGPPDRLTVAELPDPHPAPGEVAIRVAAVGIQFLETQIRSGMMRGALGGAPLPVVLGKEIAGEVIETGAGVDTALLGSRVLATTGGTGGYAELAVAPAEALVPVPDGLDFPDAVALYRYGATARGLIDTARVTAGDRVLVQAAAGAVGTILVQLLKRAGATVIGTARGADKLALVKELGADHVVDYSLPGWTEQVREVAQGAVDVVYDHIGGELGRESFSLLAVGSGRQIVFGFSSGQPLDVQPMELFARGSTLTGFSAGLIWNRPAFARELVTDVLGLAVTGEIKPVVGQSFPLERAADAHAAVESRSTVGKTLLVP</sequence>
<evidence type="ECO:0000259" key="1">
    <source>
        <dbReference type="SMART" id="SM00829"/>
    </source>
</evidence>
<dbReference type="InterPro" id="IPR051397">
    <property type="entry name" value="Zn-ADH-like_protein"/>
</dbReference>
<dbReference type="SUPFAM" id="SSF50129">
    <property type="entry name" value="GroES-like"/>
    <property type="match status" value="1"/>
</dbReference>
<dbReference type="InterPro" id="IPR013154">
    <property type="entry name" value="ADH-like_N"/>
</dbReference>
<feature type="domain" description="Enoyl reductase (ER)" evidence="1">
    <location>
        <begin position="10"/>
        <end position="324"/>
    </location>
</feature>
<dbReference type="InterPro" id="IPR020843">
    <property type="entry name" value="ER"/>
</dbReference>
<dbReference type="InterPro" id="IPR036291">
    <property type="entry name" value="NAD(P)-bd_dom_sf"/>
</dbReference>
<dbReference type="Pfam" id="PF08240">
    <property type="entry name" value="ADH_N"/>
    <property type="match status" value="1"/>
</dbReference>
<protein>
    <submittedName>
        <fullName evidence="2">Zinc-binding dehydrogenase</fullName>
    </submittedName>
</protein>
<keyword evidence="3" id="KW-1185">Reference proteome</keyword>
<dbReference type="Pfam" id="PF00107">
    <property type="entry name" value="ADH_zinc_N"/>
    <property type="match status" value="1"/>
</dbReference>
<dbReference type="GO" id="GO:0016491">
    <property type="term" value="F:oxidoreductase activity"/>
    <property type="evidence" value="ECO:0007669"/>
    <property type="project" value="InterPro"/>
</dbReference>
<evidence type="ECO:0000313" key="3">
    <source>
        <dbReference type="Proteomes" id="UP000517694"/>
    </source>
</evidence>
<comment type="caution">
    <text evidence="2">The sequence shown here is derived from an EMBL/GenBank/DDBJ whole genome shotgun (WGS) entry which is preliminary data.</text>
</comment>
<dbReference type="AlphaFoldDB" id="A0A7X1LRQ5"/>
<dbReference type="Gene3D" id="3.40.50.720">
    <property type="entry name" value="NAD(P)-binding Rossmann-like Domain"/>
    <property type="match status" value="1"/>
</dbReference>
<name>A0A7X1LRQ5_9ACTN</name>
<organism evidence="2 3">
    <name type="scientific">Streptomyces mexicanus</name>
    <dbReference type="NCBI Taxonomy" id="178566"/>
    <lineage>
        <taxon>Bacteria</taxon>
        <taxon>Bacillati</taxon>
        <taxon>Actinomycetota</taxon>
        <taxon>Actinomycetes</taxon>
        <taxon>Kitasatosporales</taxon>
        <taxon>Streptomycetaceae</taxon>
        <taxon>Streptomyces</taxon>
    </lineage>
</organism>
<dbReference type="InterPro" id="IPR011032">
    <property type="entry name" value="GroES-like_sf"/>
</dbReference>
<dbReference type="Gene3D" id="3.90.180.10">
    <property type="entry name" value="Medium-chain alcohol dehydrogenases, catalytic domain"/>
    <property type="match status" value="1"/>
</dbReference>
<dbReference type="OrthoDB" id="5195079at2"/>